<keyword evidence="2" id="KW-0378">Hydrolase</keyword>
<evidence type="ECO:0000313" key="8">
    <source>
        <dbReference type="EMBL" id="PDW04122.1"/>
    </source>
</evidence>
<keyword evidence="3 8" id="KW-0347">Helicase</keyword>
<keyword evidence="4" id="KW-0067">ATP-binding</keyword>
<comment type="caution">
    <text evidence="8">The sequence shown here is derived from an EMBL/GenBank/DDBJ whole genome shotgun (WGS) entry which is preliminary data.</text>
</comment>
<evidence type="ECO:0000256" key="2">
    <source>
        <dbReference type="ARBA" id="ARBA00022801"/>
    </source>
</evidence>
<dbReference type="InterPro" id="IPR038718">
    <property type="entry name" value="SNF2-like_sf"/>
</dbReference>
<dbReference type="InterPro" id="IPR027417">
    <property type="entry name" value="P-loop_NTPase"/>
</dbReference>
<dbReference type="SMART" id="SM00490">
    <property type="entry name" value="HELICc"/>
    <property type="match status" value="1"/>
</dbReference>
<dbReference type="RefSeq" id="WP_097643065.1">
    <property type="nucleotide sequence ID" value="NZ_NQWI01000015.1"/>
</dbReference>
<dbReference type="Gene3D" id="3.40.50.10810">
    <property type="entry name" value="Tandem AAA-ATPase domain"/>
    <property type="match status" value="1"/>
</dbReference>
<evidence type="ECO:0000256" key="4">
    <source>
        <dbReference type="ARBA" id="ARBA00022840"/>
    </source>
</evidence>
<dbReference type="InterPro" id="IPR024975">
    <property type="entry name" value="NOV_C"/>
</dbReference>
<dbReference type="InterPro" id="IPR001650">
    <property type="entry name" value="Helicase_C-like"/>
</dbReference>
<dbReference type="Pfam" id="PF00271">
    <property type="entry name" value="Helicase_C"/>
    <property type="match status" value="1"/>
</dbReference>
<dbReference type="PANTHER" id="PTHR45766:SF6">
    <property type="entry name" value="SWI_SNF-RELATED MATRIX-ASSOCIATED ACTIN-DEPENDENT REGULATOR OF CHROMATIN SUBFAMILY A-LIKE PROTEIN 1"/>
    <property type="match status" value="1"/>
</dbReference>
<evidence type="ECO:0000259" key="7">
    <source>
        <dbReference type="PROSITE" id="PS51194"/>
    </source>
</evidence>
<dbReference type="PROSITE" id="PS51192">
    <property type="entry name" value="HELICASE_ATP_BIND_1"/>
    <property type="match status" value="1"/>
</dbReference>
<dbReference type="CDD" id="cd18011">
    <property type="entry name" value="DEXDc_RapA"/>
    <property type="match status" value="1"/>
</dbReference>
<keyword evidence="9" id="KW-1185">Reference proteome</keyword>
<dbReference type="GO" id="GO:0004386">
    <property type="term" value="F:helicase activity"/>
    <property type="evidence" value="ECO:0007669"/>
    <property type="project" value="UniProtKB-KW"/>
</dbReference>
<evidence type="ECO:0000256" key="3">
    <source>
        <dbReference type="ARBA" id="ARBA00022806"/>
    </source>
</evidence>
<gene>
    <name evidence="8" type="ORF">CJ255_05365</name>
</gene>
<dbReference type="Pfam" id="PF00176">
    <property type="entry name" value="SNF2-rel_dom"/>
    <property type="match status" value="1"/>
</dbReference>
<dbReference type="Gene3D" id="3.40.50.300">
    <property type="entry name" value="P-loop containing nucleotide triphosphate hydrolases"/>
    <property type="match status" value="1"/>
</dbReference>
<evidence type="ECO:0000259" key="6">
    <source>
        <dbReference type="PROSITE" id="PS51192"/>
    </source>
</evidence>
<dbReference type="Pfam" id="PF13020">
    <property type="entry name" value="NOV_C"/>
    <property type="match status" value="1"/>
</dbReference>
<evidence type="ECO:0000256" key="1">
    <source>
        <dbReference type="ARBA" id="ARBA00022741"/>
    </source>
</evidence>
<dbReference type="GO" id="GO:0016787">
    <property type="term" value="F:hydrolase activity"/>
    <property type="evidence" value="ECO:0007669"/>
    <property type="project" value="UniProtKB-KW"/>
</dbReference>
<dbReference type="InterPro" id="IPR057342">
    <property type="entry name" value="DEXDc_RapA"/>
</dbReference>
<dbReference type="CDD" id="cd18793">
    <property type="entry name" value="SF2_C_SNF"/>
    <property type="match status" value="1"/>
</dbReference>
<accession>A0A2A6RM27</accession>
<name>A0A2A6RM27_9CHLR</name>
<dbReference type="InterPro" id="IPR000330">
    <property type="entry name" value="SNF2_N"/>
</dbReference>
<dbReference type="InterPro" id="IPR049730">
    <property type="entry name" value="SNF2/RAD54-like_C"/>
</dbReference>
<dbReference type="Proteomes" id="UP000220527">
    <property type="component" value="Unassembled WGS sequence"/>
</dbReference>
<proteinExistence type="predicted"/>
<dbReference type="InterPro" id="IPR014001">
    <property type="entry name" value="Helicase_ATP-bd"/>
</dbReference>
<feature type="coiled-coil region" evidence="5">
    <location>
        <begin position="925"/>
        <end position="952"/>
    </location>
</feature>
<reference evidence="9" key="1">
    <citation type="submission" date="2017-08" db="EMBL/GenBank/DDBJ databases">
        <authorList>
            <person name="Grouzdev D.S."/>
            <person name="Gaisin V.A."/>
            <person name="Rysina M.S."/>
            <person name="Gorlenko V.M."/>
        </authorList>
    </citation>
    <scope>NUCLEOTIDE SEQUENCE [LARGE SCALE GENOMIC DNA]</scope>
    <source>
        <strain evidence="9">Kir15-3F</strain>
    </source>
</reference>
<sequence length="1121" mass="125994">MFNSNWCHITTRDLLSNDGEAFRLAVEAQRIRRAHLCDPLLAVSMSLVDPLPHQLTAVYEELLPRQPLRYLLADDPGAGKTIMAGLFTKELHIRGDVQHCLIVAPGALVAQWQTELALRFQLPFALIDAASVDVAAMPSTPTRPQFWIVRLDQLARNEAFQAQLCAVAWDLVIFDEAHKLAASFFGGEVRYTRRYRAAQRLGASTRHLLLLTATPHNGKEEDFQLFLALLDPDRFAGRFRDGVHTADVSDLMRRLTKEQLLTFEGRPLFPERIATTVPYALSAEEQELYEQVSHYVRQEFNRADALERGQRGTIGFALTMLQRRLASSPAAIFQSLHRRRKRLEQRLAEARLLGTGHSHDSPHPLLSFQQSTVPLDDEELDEANEYEFESPEAQFLDQATAARTIDELLRELALLADLEALAAQLCRSGTDKKWEQLRALVSELVIPTPATAGHQRPKLVVFTEHLATLHYLTERITTLLGRAEAVVSICGTMDRRERQAVEEAFAFDPAVQILVATDAAGEGINLQHAHLMVNYDLPWNPNRLEQRFGRIHRIGQTEVCHLWNLVAHETREGEVYARLLQKLEVERSALGGQVFDVLGRLSFQNRPLRDLLVEAVRYGDQPEVRARLSQTVETTLDREQLRALLQQRALAHASLDVAQVFALREDLERAEARRLQPYFIGAFFLTAFQQLGGRYYERERGRYELTYVPPLLRQPDAVGKSPVAQRYARVTFSKELRLVRGQPEAALLAPGHPLLEATLAALLARSGDLLQQGALLIDPADTSTLPRMLLIMEHRIQEARPLPNGEQRIVAQQLQCVEVDTTGAARPAGYAPHLDYRSATPSEQALLLAQSPAFDAHKLEATIHTLQASMAADHLATVRQRRDALVTKTLQAVQERLTKEIIYWNSQAVKYREQERAGKRPRMHALVAERRADELQERLRQRQAELEQERHVVASAPTLLARALIIPVGLITQWLGTATTSPDGSSPEARRRIELSAMALVMQSEQALGFQPRDVSGAKVGYDIESRIPATGQLRFIEVKGRSVGASTVTVSRNEILTALNKPDEFILALVAIPAPTAGGSPTLRYVRRPFTREPEAFAESVNYNWDDLWAMGEEIVDCRL</sequence>
<keyword evidence="1" id="KW-0547">Nucleotide-binding</keyword>
<organism evidence="8 9">
    <name type="scientific">Candidatus Viridilinea mediisalina</name>
    <dbReference type="NCBI Taxonomy" id="2024553"/>
    <lineage>
        <taxon>Bacteria</taxon>
        <taxon>Bacillati</taxon>
        <taxon>Chloroflexota</taxon>
        <taxon>Chloroflexia</taxon>
        <taxon>Chloroflexales</taxon>
        <taxon>Chloroflexineae</taxon>
        <taxon>Oscillochloridaceae</taxon>
        <taxon>Candidatus Viridilinea</taxon>
    </lineage>
</organism>
<evidence type="ECO:0000256" key="5">
    <source>
        <dbReference type="SAM" id="Coils"/>
    </source>
</evidence>
<feature type="domain" description="Helicase ATP-binding" evidence="6">
    <location>
        <begin position="61"/>
        <end position="233"/>
    </location>
</feature>
<evidence type="ECO:0000313" key="9">
    <source>
        <dbReference type="Proteomes" id="UP000220527"/>
    </source>
</evidence>
<dbReference type="EMBL" id="NQWI01000015">
    <property type="protein sequence ID" value="PDW04122.1"/>
    <property type="molecule type" value="Genomic_DNA"/>
</dbReference>
<dbReference type="AlphaFoldDB" id="A0A2A6RM27"/>
<dbReference type="OrthoDB" id="9814088at2"/>
<dbReference type="SUPFAM" id="SSF52540">
    <property type="entry name" value="P-loop containing nucleoside triphosphate hydrolases"/>
    <property type="match status" value="2"/>
</dbReference>
<dbReference type="SMART" id="SM00487">
    <property type="entry name" value="DEXDc"/>
    <property type="match status" value="1"/>
</dbReference>
<protein>
    <submittedName>
        <fullName evidence="8">RNA helicase</fullName>
    </submittedName>
</protein>
<dbReference type="PROSITE" id="PS51194">
    <property type="entry name" value="HELICASE_CTER"/>
    <property type="match status" value="1"/>
</dbReference>
<keyword evidence="5" id="KW-0175">Coiled coil</keyword>
<feature type="domain" description="Helicase C-terminal" evidence="7">
    <location>
        <begin position="436"/>
        <end position="602"/>
    </location>
</feature>
<dbReference type="PANTHER" id="PTHR45766">
    <property type="entry name" value="DNA ANNEALING HELICASE AND ENDONUCLEASE ZRANB3 FAMILY MEMBER"/>
    <property type="match status" value="1"/>
</dbReference>
<dbReference type="GO" id="GO:0005524">
    <property type="term" value="F:ATP binding"/>
    <property type="evidence" value="ECO:0007669"/>
    <property type="project" value="UniProtKB-KW"/>
</dbReference>